<keyword evidence="2" id="KW-0813">Transport</keyword>
<dbReference type="InterPro" id="IPR020846">
    <property type="entry name" value="MFS_dom"/>
</dbReference>
<feature type="transmembrane region" description="Helical" evidence="6">
    <location>
        <begin position="143"/>
        <end position="166"/>
    </location>
</feature>
<dbReference type="GO" id="GO:0022857">
    <property type="term" value="F:transmembrane transporter activity"/>
    <property type="evidence" value="ECO:0007669"/>
    <property type="project" value="InterPro"/>
</dbReference>
<evidence type="ECO:0000313" key="8">
    <source>
        <dbReference type="EMBL" id="GAB11471.1"/>
    </source>
</evidence>
<evidence type="ECO:0000259" key="7">
    <source>
        <dbReference type="PROSITE" id="PS50850"/>
    </source>
</evidence>
<feature type="domain" description="Major facilitator superfamily (MFS) profile" evidence="7">
    <location>
        <begin position="20"/>
        <end position="478"/>
    </location>
</feature>
<dbReference type="SUPFAM" id="SSF103473">
    <property type="entry name" value="MFS general substrate transporter"/>
    <property type="match status" value="1"/>
</dbReference>
<dbReference type="PROSITE" id="PS50850">
    <property type="entry name" value="MFS"/>
    <property type="match status" value="1"/>
</dbReference>
<dbReference type="Gene3D" id="1.20.1250.20">
    <property type="entry name" value="MFS general substrate transporter like domains"/>
    <property type="match status" value="2"/>
</dbReference>
<feature type="transmembrane region" description="Helical" evidence="6">
    <location>
        <begin position="370"/>
        <end position="391"/>
    </location>
</feature>
<feature type="transmembrane region" description="Helical" evidence="6">
    <location>
        <begin position="272"/>
        <end position="293"/>
    </location>
</feature>
<dbReference type="PANTHER" id="PTHR23501:SF197">
    <property type="entry name" value="COMD"/>
    <property type="match status" value="1"/>
</dbReference>
<dbReference type="STRING" id="1073574.GOARA_073_00030"/>
<comment type="subcellular location">
    <subcellularLocation>
        <location evidence="1">Cell membrane</location>
        <topology evidence="1">Multi-pass membrane protein</topology>
    </subcellularLocation>
</comment>
<keyword evidence="5 6" id="KW-0472">Membrane</keyword>
<organism evidence="8 9">
    <name type="scientific">Gordonia araii NBRC 100433</name>
    <dbReference type="NCBI Taxonomy" id="1073574"/>
    <lineage>
        <taxon>Bacteria</taxon>
        <taxon>Bacillati</taxon>
        <taxon>Actinomycetota</taxon>
        <taxon>Actinomycetes</taxon>
        <taxon>Mycobacteriales</taxon>
        <taxon>Gordoniaceae</taxon>
        <taxon>Gordonia</taxon>
    </lineage>
</organism>
<feature type="transmembrane region" description="Helical" evidence="6">
    <location>
        <begin position="228"/>
        <end position="252"/>
    </location>
</feature>
<feature type="transmembrane region" description="Helical" evidence="6">
    <location>
        <begin position="111"/>
        <end position="131"/>
    </location>
</feature>
<feature type="transmembrane region" description="Helical" evidence="6">
    <location>
        <begin position="344"/>
        <end position="364"/>
    </location>
</feature>
<dbReference type="Proteomes" id="UP000035088">
    <property type="component" value="Unassembled WGS sequence"/>
</dbReference>
<keyword evidence="4 6" id="KW-1133">Transmembrane helix</keyword>
<dbReference type="Pfam" id="PF07690">
    <property type="entry name" value="MFS_1"/>
    <property type="match status" value="1"/>
</dbReference>
<dbReference type="AlphaFoldDB" id="G7H6J6"/>
<feature type="transmembrane region" description="Helical" evidence="6">
    <location>
        <begin position="85"/>
        <end position="105"/>
    </location>
</feature>
<feature type="transmembrane region" description="Helical" evidence="6">
    <location>
        <begin position="203"/>
        <end position="222"/>
    </location>
</feature>
<proteinExistence type="predicted"/>
<feature type="transmembrane region" description="Helical" evidence="6">
    <location>
        <begin position="313"/>
        <end position="332"/>
    </location>
</feature>
<dbReference type="RefSeq" id="WP_007323546.1">
    <property type="nucleotide sequence ID" value="NZ_BAEE01000073.1"/>
</dbReference>
<keyword evidence="3 6" id="KW-0812">Transmembrane</keyword>
<dbReference type="GO" id="GO:0005886">
    <property type="term" value="C:plasma membrane"/>
    <property type="evidence" value="ECO:0007669"/>
    <property type="project" value="UniProtKB-SubCell"/>
</dbReference>
<dbReference type="EMBL" id="BAEE01000073">
    <property type="protein sequence ID" value="GAB11471.1"/>
    <property type="molecule type" value="Genomic_DNA"/>
</dbReference>
<accession>G7H6J6</accession>
<evidence type="ECO:0000256" key="4">
    <source>
        <dbReference type="ARBA" id="ARBA00022989"/>
    </source>
</evidence>
<evidence type="ECO:0000313" key="9">
    <source>
        <dbReference type="Proteomes" id="UP000035088"/>
    </source>
</evidence>
<feature type="transmembrane region" description="Helical" evidence="6">
    <location>
        <begin position="55"/>
        <end position="73"/>
    </location>
</feature>
<feature type="transmembrane region" description="Helical" evidence="6">
    <location>
        <begin position="412"/>
        <end position="435"/>
    </location>
</feature>
<evidence type="ECO:0000256" key="1">
    <source>
        <dbReference type="ARBA" id="ARBA00004651"/>
    </source>
</evidence>
<evidence type="ECO:0000256" key="2">
    <source>
        <dbReference type="ARBA" id="ARBA00022448"/>
    </source>
</evidence>
<dbReference type="PANTHER" id="PTHR23501">
    <property type="entry name" value="MAJOR FACILITATOR SUPERFAMILY"/>
    <property type="match status" value="1"/>
</dbReference>
<gene>
    <name evidence="8" type="ORF">GOARA_073_00030</name>
</gene>
<dbReference type="InterPro" id="IPR036259">
    <property type="entry name" value="MFS_trans_sf"/>
</dbReference>
<feature type="transmembrane region" description="Helical" evidence="6">
    <location>
        <begin position="20"/>
        <end position="43"/>
    </location>
</feature>
<sequence>MSDDARGARRRDTPARPSAIVAALCAAGIAVSLMQTIIVPLVPRLPEYLHTSNDNAAWALTVTLLTGAVSTPIAGRLGDMYGKRLILVLSLASVVLGSAVCALSDSLLPFVVGRGLQGVGMGAIALGISILRDCLPPERLGSAVAAMSASLGVGGALGLPLAAFVAQFDWHALFWGAAGVSLACLTAVLVVVPRSPTHRIAGFDYLGALGLASALTLLLLPLSKGATWGWTSTITLGLFAASLIVFALWVAYELRRDHPLVDLRTTAIRTVALTNAASVAAGFGLFAMSLIPVQLLMAPVATGNGNGLSMVKAGLYLAPGGLMMFAFSNLGARVSKAFGPRSSLALGAGVMGIGYLIQLVFLVADWHIGPWHLVLITCCISAGIGIAYAAMPALIMGAVPLRQTGEANGVNALMRSLGMSIASAIVGMVLAHYVVTVELPTSVGPRDLAFPSNTGYLIATVISLIACAVSVVCALLLKFDDEVAAVSVDL</sequence>
<evidence type="ECO:0000256" key="5">
    <source>
        <dbReference type="ARBA" id="ARBA00023136"/>
    </source>
</evidence>
<dbReference type="InterPro" id="IPR011701">
    <property type="entry name" value="MFS"/>
</dbReference>
<name>G7H6J6_9ACTN</name>
<reference evidence="8 9" key="1">
    <citation type="submission" date="2011-11" db="EMBL/GenBank/DDBJ databases">
        <title>Whole genome shotgun sequence of Gordonia araii NBRC 100433.</title>
        <authorList>
            <person name="Yoshida Y."/>
            <person name="Hosoyama A."/>
            <person name="Tsuchikane K."/>
            <person name="Katsumata H."/>
            <person name="Yamazaki S."/>
            <person name="Fujita N."/>
        </authorList>
    </citation>
    <scope>NUCLEOTIDE SEQUENCE [LARGE SCALE GENOMIC DNA]</scope>
    <source>
        <strain evidence="8 9">NBRC 100433</strain>
    </source>
</reference>
<keyword evidence="9" id="KW-1185">Reference proteome</keyword>
<protein>
    <submittedName>
        <fullName evidence="8">Putative major facilitator superfamily transporter</fullName>
    </submittedName>
</protein>
<dbReference type="CDD" id="cd17504">
    <property type="entry name" value="MFS_MMR_MDR_like"/>
    <property type="match status" value="1"/>
</dbReference>
<feature type="transmembrane region" description="Helical" evidence="6">
    <location>
        <begin position="172"/>
        <end position="191"/>
    </location>
</feature>
<feature type="transmembrane region" description="Helical" evidence="6">
    <location>
        <begin position="455"/>
        <end position="477"/>
    </location>
</feature>
<evidence type="ECO:0000256" key="6">
    <source>
        <dbReference type="SAM" id="Phobius"/>
    </source>
</evidence>
<evidence type="ECO:0000256" key="3">
    <source>
        <dbReference type="ARBA" id="ARBA00022692"/>
    </source>
</evidence>
<comment type="caution">
    <text evidence="8">The sequence shown here is derived from an EMBL/GenBank/DDBJ whole genome shotgun (WGS) entry which is preliminary data.</text>
</comment>